<reference evidence="2 3" key="1">
    <citation type="submission" date="2018-08" db="EMBL/GenBank/DDBJ databases">
        <title>Erythrobacter zhengii sp.nov., a bacterium isolated from deep-sea sediment.</title>
        <authorList>
            <person name="Fang C."/>
            <person name="Wu Y.-H."/>
            <person name="Sun C."/>
            <person name="Wang H."/>
            <person name="Cheng H."/>
            <person name="Meng F.-X."/>
            <person name="Wang C.-S."/>
            <person name="Xu X.-W."/>
        </authorList>
    </citation>
    <scope>NUCLEOTIDE SEQUENCE [LARGE SCALE GENOMIC DNA]</scope>
    <source>
        <strain evidence="2 3">V18</strain>
    </source>
</reference>
<dbReference type="EMBL" id="QXFL01000003">
    <property type="protein sequence ID" value="RIV86495.1"/>
    <property type="molecule type" value="Genomic_DNA"/>
</dbReference>
<accession>A0A418NSB0</accession>
<dbReference type="AlphaFoldDB" id="A0A418NSB0"/>
<feature type="transmembrane region" description="Helical" evidence="1">
    <location>
        <begin position="115"/>
        <end position="136"/>
    </location>
</feature>
<dbReference type="OrthoDB" id="7411042at2"/>
<keyword evidence="1" id="KW-0472">Membrane</keyword>
<keyword evidence="1" id="KW-1133">Transmembrane helix</keyword>
<name>A0A418NSB0_9SPHN</name>
<comment type="caution">
    <text evidence="2">The sequence shown here is derived from an EMBL/GenBank/DDBJ whole genome shotgun (WGS) entry which is preliminary data.</text>
</comment>
<feature type="transmembrane region" description="Helical" evidence="1">
    <location>
        <begin position="82"/>
        <end position="103"/>
    </location>
</feature>
<feature type="transmembrane region" description="Helical" evidence="1">
    <location>
        <begin position="54"/>
        <end position="75"/>
    </location>
</feature>
<proteinExistence type="predicted"/>
<organism evidence="2 3">
    <name type="scientific">Aurantiacibacter zhengii</name>
    <dbReference type="NCBI Taxonomy" id="2307003"/>
    <lineage>
        <taxon>Bacteria</taxon>
        <taxon>Pseudomonadati</taxon>
        <taxon>Pseudomonadota</taxon>
        <taxon>Alphaproteobacteria</taxon>
        <taxon>Sphingomonadales</taxon>
        <taxon>Erythrobacteraceae</taxon>
        <taxon>Aurantiacibacter</taxon>
    </lineage>
</organism>
<gene>
    <name evidence="2" type="ORF">D2V07_07130</name>
</gene>
<sequence>MRKVRGPRPWPVCLFAALFLLAALLRLVVSLMDPFVMLMEVDQMWPGLAYTRDSAIVLANAQFTIACIPVALVWFRAARFARWLVAVMVVLRVALAATIVRAVTGQGWGLALHDLALLMSVIAAALLFTPAAHRWFAKGEERDAKTFE</sequence>
<evidence type="ECO:0000256" key="1">
    <source>
        <dbReference type="SAM" id="Phobius"/>
    </source>
</evidence>
<keyword evidence="3" id="KW-1185">Reference proteome</keyword>
<dbReference type="Proteomes" id="UP000286576">
    <property type="component" value="Unassembled WGS sequence"/>
</dbReference>
<dbReference type="RefSeq" id="WP_119586198.1">
    <property type="nucleotide sequence ID" value="NZ_CAWODQ010000022.1"/>
</dbReference>
<protein>
    <submittedName>
        <fullName evidence="2">Uncharacterized protein</fullName>
    </submittedName>
</protein>
<evidence type="ECO:0000313" key="2">
    <source>
        <dbReference type="EMBL" id="RIV86495.1"/>
    </source>
</evidence>
<evidence type="ECO:0000313" key="3">
    <source>
        <dbReference type="Proteomes" id="UP000286576"/>
    </source>
</evidence>
<keyword evidence="1" id="KW-0812">Transmembrane</keyword>